<protein>
    <recommendedName>
        <fullName evidence="4">C2 domain-containing protein</fullName>
    </recommendedName>
</protein>
<dbReference type="Proteomes" id="UP000794436">
    <property type="component" value="Unassembled WGS sequence"/>
</dbReference>
<dbReference type="Pfam" id="PF00168">
    <property type="entry name" value="C2"/>
    <property type="match status" value="2"/>
</dbReference>
<proteinExistence type="predicted"/>
<feature type="compositionally biased region" description="Polar residues" evidence="3">
    <location>
        <begin position="1081"/>
        <end position="1093"/>
    </location>
</feature>
<gene>
    <name evidence="5" type="ORF">Poli38472_013514</name>
</gene>
<evidence type="ECO:0000256" key="2">
    <source>
        <dbReference type="ARBA" id="ARBA00022837"/>
    </source>
</evidence>
<keyword evidence="1" id="KW-0479">Metal-binding</keyword>
<dbReference type="Gene3D" id="2.60.40.150">
    <property type="entry name" value="C2 domain"/>
    <property type="match status" value="2"/>
</dbReference>
<evidence type="ECO:0000256" key="1">
    <source>
        <dbReference type="ARBA" id="ARBA00022723"/>
    </source>
</evidence>
<accession>A0A8K1C853</accession>
<organism evidence="5 6">
    <name type="scientific">Pythium oligandrum</name>
    <name type="common">Mycoparasitic fungus</name>
    <dbReference type="NCBI Taxonomy" id="41045"/>
    <lineage>
        <taxon>Eukaryota</taxon>
        <taxon>Sar</taxon>
        <taxon>Stramenopiles</taxon>
        <taxon>Oomycota</taxon>
        <taxon>Peronosporomycetes</taxon>
        <taxon>Pythiales</taxon>
        <taxon>Pythiaceae</taxon>
        <taxon>Pythium</taxon>
    </lineage>
</organism>
<dbReference type="AlphaFoldDB" id="A0A8K1C853"/>
<evidence type="ECO:0000259" key="4">
    <source>
        <dbReference type="PROSITE" id="PS50004"/>
    </source>
</evidence>
<dbReference type="SMART" id="SM00239">
    <property type="entry name" value="C2"/>
    <property type="match status" value="2"/>
</dbReference>
<sequence length="1120" mass="129279">MAEVLYRSAATPSKQLIDVYESLYGRLRGARPRNWAYGAYEELFLLRLAFLHAQMAQNRSIAYLKRAIQLMDELLALRKLRLLQRKTTVKRIQWPHMLRLPAKFSIEDLLFLRGFFWEMLEDARGTQSNARRKSWRDYDALHQSLSTVVLTEQKRQYEAKASVESRSKRMTGLHVFIGDTLDLAISDILHSKPSVNIQCEGKTITTKEPPTWTNLAPSWREFIDIDVHSTKARVLIYVKNRSRRRMDGDQILGYVQVFMDDLLQSNHYEKPQYYDLICDDTSETRPRIRLAFQIMMRREQEVATRRSSKRWHGLWNLADLQENLNGDLRMFVRTRWVWSSFGRLWSEDKDYFVAGWLYHRALSAWNDGSVLEDEYPVYADDLIGLATSYRATMGSAWRASGQPLLERALELLQLAYAASGATSMVLWKKITYVSELLSDSLASEPLKHELSKTVPASSTWIKMYGTNGNASDVYYFNQDTGMRFDGILSQHAVTKPLEYESTEVTVTRRAPQPRRVVVMKTEMRHRVQYYCEEQRRLHEADPFAWIAVFNPRRDEMQYFSQSSPDTPSLRGSEVPSTYAMIADEFLMYHVLIVQEAYRKFRVVRRHQRLFRGVVRFVSWATKEWLAARLRLMIRAEEKRKRSLNCIHVVIQRATGLRAMDLLTSDPFVSLELVDATKTIVARGKTSIRKTTLNPRWHEEFQLEYAYSTHEKQYLLPQQLAVDASDSVAAPMLRLIVSDYDVITLPKTEIPVDALDKEGTAANARKAEKHDFLGLAIVPIAPLVDGKSLTADLKLRDEDGYDSPRSRGVLTISIEWMHMEEERFSEYRRNAITPNLLVKPRKKSRPKPYWDALGALKDDWTVSQDAYHLVVSGCTEVATPLDQLLRLHRRWKQANAIGKTAEEAKLLEQRLEATMKKQYHTKFTALLHHASQTHVTFDRFYQVMLPLAQDYAESFEYDISEAHELTLKAAVEVFSRATQAIHQDQPIDPEVPENYPVALFVQVAERILKLRLAIFSWNKAYSDIAAFFEDAPSWVLSPADNQLIQQLDKLAVMLPESDEVTSDQEQGRPTTPSAMAVKPVATISTIPTQETPTGKSAVAKRLERLEKERKKQERGKGTRGR</sequence>
<dbReference type="InterPro" id="IPR000008">
    <property type="entry name" value="C2_dom"/>
</dbReference>
<feature type="compositionally biased region" description="Polar residues" evidence="3">
    <location>
        <begin position="1062"/>
        <end position="1072"/>
    </location>
</feature>
<feature type="domain" description="C2" evidence="4">
    <location>
        <begin position="627"/>
        <end position="792"/>
    </location>
</feature>
<feature type="region of interest" description="Disordered" evidence="3">
    <location>
        <begin position="1056"/>
        <end position="1120"/>
    </location>
</feature>
<dbReference type="GO" id="GO:0046872">
    <property type="term" value="F:metal ion binding"/>
    <property type="evidence" value="ECO:0007669"/>
    <property type="project" value="UniProtKB-KW"/>
</dbReference>
<feature type="compositionally biased region" description="Basic and acidic residues" evidence="3">
    <location>
        <begin position="1099"/>
        <end position="1120"/>
    </location>
</feature>
<comment type="caution">
    <text evidence="5">The sequence shown here is derived from an EMBL/GenBank/DDBJ whole genome shotgun (WGS) entry which is preliminary data.</text>
</comment>
<reference evidence="5" key="1">
    <citation type="submission" date="2019-03" db="EMBL/GenBank/DDBJ databases">
        <title>Long read genome sequence of the mycoparasitic Pythium oligandrum ATCC 38472 isolated from sugarbeet rhizosphere.</title>
        <authorList>
            <person name="Gaulin E."/>
        </authorList>
    </citation>
    <scope>NUCLEOTIDE SEQUENCE</scope>
    <source>
        <strain evidence="5">ATCC 38472_TT</strain>
    </source>
</reference>
<dbReference type="PROSITE" id="PS50004">
    <property type="entry name" value="C2"/>
    <property type="match status" value="2"/>
</dbReference>
<dbReference type="InterPro" id="IPR035892">
    <property type="entry name" value="C2_domain_sf"/>
</dbReference>
<name>A0A8K1C853_PYTOL</name>
<evidence type="ECO:0000256" key="3">
    <source>
        <dbReference type="SAM" id="MobiDB-lite"/>
    </source>
</evidence>
<keyword evidence="2" id="KW-0106">Calcium</keyword>
<dbReference type="SUPFAM" id="SSF49562">
    <property type="entry name" value="C2 domain (Calcium/lipid-binding domain, CaLB)"/>
    <property type="match status" value="2"/>
</dbReference>
<feature type="domain" description="C2" evidence="4">
    <location>
        <begin position="155"/>
        <end position="272"/>
    </location>
</feature>
<keyword evidence="6" id="KW-1185">Reference proteome</keyword>
<dbReference type="OrthoDB" id="73919at2759"/>
<evidence type="ECO:0000313" key="5">
    <source>
        <dbReference type="EMBL" id="TMW58040.1"/>
    </source>
</evidence>
<evidence type="ECO:0000313" key="6">
    <source>
        <dbReference type="Proteomes" id="UP000794436"/>
    </source>
</evidence>
<dbReference type="PANTHER" id="PTHR45911">
    <property type="entry name" value="C2 DOMAIN-CONTAINING PROTEIN"/>
    <property type="match status" value="1"/>
</dbReference>
<dbReference type="EMBL" id="SPLM01000113">
    <property type="protein sequence ID" value="TMW58040.1"/>
    <property type="molecule type" value="Genomic_DNA"/>
</dbReference>